<dbReference type="PANTHER" id="PTHR11361">
    <property type="entry name" value="DNA MISMATCH REPAIR PROTEIN MUTS FAMILY MEMBER"/>
    <property type="match status" value="1"/>
</dbReference>
<evidence type="ECO:0000256" key="2">
    <source>
        <dbReference type="ARBA" id="ARBA00022741"/>
    </source>
</evidence>
<evidence type="ECO:0000259" key="10">
    <source>
        <dbReference type="SMART" id="SM00534"/>
    </source>
</evidence>
<dbReference type="OrthoDB" id="10252754at2759"/>
<dbReference type="Pfam" id="PF01624">
    <property type="entry name" value="MutS_I"/>
    <property type="match status" value="1"/>
</dbReference>
<dbReference type="Gene3D" id="6.10.140.80">
    <property type="match status" value="1"/>
</dbReference>
<dbReference type="PIRSF" id="PIRSF037677">
    <property type="entry name" value="DNA_mis_repair_Msh6"/>
    <property type="match status" value="1"/>
</dbReference>
<dbReference type="InterPro" id="IPR000432">
    <property type="entry name" value="DNA_mismatch_repair_MutS_C"/>
</dbReference>
<dbReference type="InterPro" id="IPR007860">
    <property type="entry name" value="DNA_mmatch_repair_MutS_con_dom"/>
</dbReference>
<dbReference type="InterPro" id="IPR036678">
    <property type="entry name" value="MutS_con_dom_sf"/>
</dbReference>
<feature type="compositionally biased region" description="Basic and acidic residues" evidence="8">
    <location>
        <begin position="36"/>
        <end position="47"/>
    </location>
</feature>
<dbReference type="Pfam" id="PF05188">
    <property type="entry name" value="MutS_II"/>
    <property type="match status" value="1"/>
</dbReference>
<dbReference type="InterPro" id="IPR007861">
    <property type="entry name" value="DNA_mismatch_repair_MutS_clamp"/>
</dbReference>
<dbReference type="SUPFAM" id="SSF48334">
    <property type="entry name" value="DNA repair protein MutS, domain III"/>
    <property type="match status" value="1"/>
</dbReference>
<evidence type="ECO:0000259" key="9">
    <source>
        <dbReference type="SMART" id="SM00533"/>
    </source>
</evidence>
<dbReference type="Gene3D" id="1.10.1420.10">
    <property type="match status" value="2"/>
</dbReference>
<dbReference type="GO" id="GO:0006298">
    <property type="term" value="P:mismatch repair"/>
    <property type="evidence" value="ECO:0007669"/>
    <property type="project" value="InterPro"/>
</dbReference>
<dbReference type="OMA" id="TPMMAQY"/>
<gene>
    <name evidence="11" type="primary">Msh6</name>
    <name evidence="11" type="ORF">Tcan_09759</name>
</gene>
<protein>
    <recommendedName>
        <fullName evidence="6">DNA mismatch repair protein</fullName>
    </recommendedName>
</protein>
<keyword evidence="12" id="KW-1185">Reference proteome</keyword>
<keyword evidence="3 6" id="KW-0227">DNA damage</keyword>
<evidence type="ECO:0000313" key="12">
    <source>
        <dbReference type="Proteomes" id="UP000031036"/>
    </source>
</evidence>
<dbReference type="InterPro" id="IPR027417">
    <property type="entry name" value="P-loop_NTPase"/>
</dbReference>
<dbReference type="SUPFAM" id="SSF52540">
    <property type="entry name" value="P-loop containing nucleoside triphosphate hydrolases"/>
    <property type="match status" value="1"/>
</dbReference>
<dbReference type="InterPro" id="IPR017261">
    <property type="entry name" value="DNA_mismatch_repair_MutS/MSH"/>
</dbReference>
<dbReference type="InterPro" id="IPR045076">
    <property type="entry name" value="MutS"/>
</dbReference>
<dbReference type="Gene3D" id="3.40.50.300">
    <property type="entry name" value="P-loop containing nucleotide triphosphate hydrolases"/>
    <property type="match status" value="2"/>
</dbReference>
<keyword evidence="5 6" id="KW-0238">DNA-binding</keyword>
<dbReference type="AlphaFoldDB" id="A0A0B2VA79"/>
<dbReference type="Pfam" id="PF00488">
    <property type="entry name" value="MutS_V"/>
    <property type="match status" value="1"/>
</dbReference>
<evidence type="ECO:0000256" key="6">
    <source>
        <dbReference type="PIRNR" id="PIRNR037677"/>
    </source>
</evidence>
<sequence length="1255" mass="140830">MSSSRKQTSLFSFFTRSDDKEDGSPSRATFSSSVMKQRENFLTEKMNRNGSMKAPERDETEERKTCGAPKRTAQDDEVCSPLKRNHTPKRCRIVLSSDSEPDDECGHENSKQVEISVEADHSPTSSDNPTSSEPCTPDLNVKPKNRTSTPRSVPRTSAASTPRLVSEMAHSFIGCFRVNEEDMDAPNVSMSSLDRSIYKVEESAACGTSKKEGGLAVLSDCEAGRFPHLDFDFLQPDKIRDANGRRISDPYYCPRTLFVPDAFIKQQTPGHRQWWLAKSAYFDTVLFFKVGKFYEMYHMDAVIGVENLNLTYMRGKFAHCGFPEIAYGRFADQLVSRGYKVARVEQTETPTQLEERNRLEKNREKVVRREICRVTSAGTRTYGVLDTCDGDCALDAVESSARHLLSFAEKVLPNGLSTYGVCFIDTSVGRFYVGQFVDDANRSSMRTLFAHYEPSQILYERGRISAASQSLLNSVASAVIKEALVPKKEFPDAESAVKMLTSKLYFGEVVREWPQTVRSLLVDADALDAKCAPEFNECMAALGAVLWYLKRSLIDVDMVTMRTFERYIPPCLLGHPASQNDSIEGMQSGEGYWRHRRLVLDGVSLYNLNIVPPLDGVRRSGMRDSISSKYSLYNTINKCITPFGEGYWRHRRLVLDGVSLYNLNIVPPLDGVRRSGMRDSISSKYSLYNTINKCITPFGKRVLRQWVCAPSCDGDVLRARQDAIQWLMSPTAKLFTDKATEVLRKMPDLERLLQKIHTLGLKYRASQHPDSRAVMFEPLRYNRRKIGDLLSALSGFERVLELVRLYGKLFTEAEQRPKLIDRCFGACFPDISGDLSHFQEAFDHEKAKAEGIIVPEKGVDAEYDGAVEDVHECIHNLDAYLFAIRKRLGCGSIQYFGSGRSRYQLEIPETIAKNLGGDFELKSSRKGYKRFSTEESVRLFEELVEAETRCDIIRRDVMRRVFADFDTRAAKWAAVTERVALFDVLLSLARYAKSSGLAMCRPEFVFDSDTPFLNIAAGYHPCLAAKMCAGREREASFTYIPNDTQLGGDHPLTMLLTGPNMGGKSTLMRQVAVLVVLAQIGSLVPAKKMRLSPVDRIFTRIGANDRISAGQSTFFVELNEANIIMRDASVYSLVVMDELGRGTRSVYLSLHNLMLRKVDRLPGLLSFMDNENDVDPTLENVTFLYSLSDGVCPKSYGFFAAKVSGIKPEVIRTAFAASQRLDMGIDGKSSRLALLVREAKKGCDVGQLSSMLASM</sequence>
<dbReference type="Gene3D" id="3.40.1170.10">
    <property type="entry name" value="DNA repair protein MutS, domain I"/>
    <property type="match status" value="1"/>
</dbReference>
<dbReference type="InterPro" id="IPR016151">
    <property type="entry name" value="DNA_mismatch_repair_MutS_N"/>
</dbReference>
<evidence type="ECO:0000256" key="8">
    <source>
        <dbReference type="SAM" id="MobiDB-lite"/>
    </source>
</evidence>
<dbReference type="InterPro" id="IPR007695">
    <property type="entry name" value="DNA_mismatch_repair_MutS-lik_N"/>
</dbReference>
<name>A0A0B2VA79_TOXCA</name>
<dbReference type="GO" id="GO:0005524">
    <property type="term" value="F:ATP binding"/>
    <property type="evidence" value="ECO:0007669"/>
    <property type="project" value="UniProtKB-UniRule"/>
</dbReference>
<feature type="domain" description="DNA mismatch repair protein MutS core" evidence="9">
    <location>
        <begin position="682"/>
        <end position="1026"/>
    </location>
</feature>
<evidence type="ECO:0000256" key="4">
    <source>
        <dbReference type="ARBA" id="ARBA00022840"/>
    </source>
</evidence>
<dbReference type="Gene3D" id="3.30.420.110">
    <property type="entry name" value="MutS, connector domain"/>
    <property type="match status" value="1"/>
</dbReference>
<dbReference type="EMBL" id="JPKZ01001747">
    <property type="protein sequence ID" value="KHN80366.1"/>
    <property type="molecule type" value="Genomic_DNA"/>
</dbReference>
<keyword evidence="6 7" id="KW-0234">DNA repair</keyword>
<dbReference type="SUPFAM" id="SSF55271">
    <property type="entry name" value="DNA repair protein MutS, domain I"/>
    <property type="match status" value="1"/>
</dbReference>
<feature type="compositionally biased region" description="Polar residues" evidence="8">
    <location>
        <begin position="122"/>
        <end position="134"/>
    </location>
</feature>
<dbReference type="SUPFAM" id="SSF53150">
    <property type="entry name" value="DNA repair protein MutS, domain II"/>
    <property type="match status" value="1"/>
</dbReference>
<feature type="domain" description="DNA mismatch repair proteins mutS family" evidence="10">
    <location>
        <begin position="1051"/>
        <end position="1219"/>
    </location>
</feature>
<dbReference type="PANTHER" id="PTHR11361:SF148">
    <property type="entry name" value="DNA MISMATCH REPAIR PROTEIN MSH6"/>
    <property type="match status" value="1"/>
</dbReference>
<dbReference type="GO" id="GO:0032301">
    <property type="term" value="C:MutSalpha complex"/>
    <property type="evidence" value="ECO:0007669"/>
    <property type="project" value="TreeGrafter"/>
</dbReference>
<evidence type="ECO:0000256" key="1">
    <source>
        <dbReference type="ARBA" id="ARBA00006271"/>
    </source>
</evidence>
<feature type="compositionally biased region" description="Basic residues" evidence="8">
    <location>
        <begin position="83"/>
        <end position="92"/>
    </location>
</feature>
<dbReference type="Proteomes" id="UP000031036">
    <property type="component" value="Unassembled WGS sequence"/>
</dbReference>
<dbReference type="SMART" id="SM00534">
    <property type="entry name" value="MUTSac"/>
    <property type="match status" value="1"/>
</dbReference>
<evidence type="ECO:0000313" key="11">
    <source>
        <dbReference type="EMBL" id="KHN80366.1"/>
    </source>
</evidence>
<dbReference type="SMART" id="SM00533">
    <property type="entry name" value="MUTSd"/>
    <property type="match status" value="1"/>
</dbReference>
<dbReference type="GO" id="GO:0030983">
    <property type="term" value="F:mismatched DNA binding"/>
    <property type="evidence" value="ECO:0007669"/>
    <property type="project" value="UniProtKB-UniRule"/>
</dbReference>
<organism evidence="11 12">
    <name type="scientific">Toxocara canis</name>
    <name type="common">Canine roundworm</name>
    <dbReference type="NCBI Taxonomy" id="6265"/>
    <lineage>
        <taxon>Eukaryota</taxon>
        <taxon>Metazoa</taxon>
        <taxon>Ecdysozoa</taxon>
        <taxon>Nematoda</taxon>
        <taxon>Chromadorea</taxon>
        <taxon>Rhabditida</taxon>
        <taxon>Spirurina</taxon>
        <taxon>Ascaridomorpha</taxon>
        <taxon>Ascaridoidea</taxon>
        <taxon>Toxocaridae</taxon>
        <taxon>Toxocara</taxon>
    </lineage>
</organism>
<dbReference type="FunFam" id="1.10.1420.10:FF:000005">
    <property type="entry name" value="DNA mismatch repair protein"/>
    <property type="match status" value="1"/>
</dbReference>
<accession>A0A0B2VA79</accession>
<feature type="compositionally biased region" description="Basic and acidic residues" evidence="8">
    <location>
        <begin position="54"/>
        <end position="65"/>
    </location>
</feature>
<evidence type="ECO:0000256" key="3">
    <source>
        <dbReference type="ARBA" id="ARBA00022763"/>
    </source>
</evidence>
<comment type="function">
    <text evidence="6 7">Component of the post-replicative DNA mismatch repair system (MMR).</text>
</comment>
<dbReference type="GO" id="GO:0140664">
    <property type="term" value="F:ATP-dependent DNA damage sensor activity"/>
    <property type="evidence" value="ECO:0007669"/>
    <property type="project" value="InterPro"/>
</dbReference>
<dbReference type="STRING" id="6265.A0A0B2VA79"/>
<dbReference type="Pfam" id="PF05190">
    <property type="entry name" value="MutS_IV"/>
    <property type="match status" value="1"/>
</dbReference>
<feature type="compositionally biased region" description="Polar residues" evidence="8">
    <location>
        <begin position="1"/>
        <end position="15"/>
    </location>
</feature>
<proteinExistence type="inferred from homology"/>
<comment type="caution">
    <text evidence="11">The sequence shown here is derived from an EMBL/GenBank/DDBJ whole genome shotgun (WGS) entry which is preliminary data.</text>
</comment>
<reference evidence="11 12" key="1">
    <citation type="submission" date="2014-11" db="EMBL/GenBank/DDBJ databases">
        <title>Genetic blueprint of the zoonotic pathogen Toxocara canis.</title>
        <authorList>
            <person name="Zhu X.-Q."/>
            <person name="Korhonen P.K."/>
            <person name="Cai H."/>
            <person name="Young N.D."/>
            <person name="Nejsum P."/>
            <person name="von Samson-Himmelstjerna G."/>
            <person name="Boag P.R."/>
            <person name="Tan P."/>
            <person name="Li Q."/>
            <person name="Min J."/>
            <person name="Yang Y."/>
            <person name="Wang X."/>
            <person name="Fang X."/>
            <person name="Hall R.S."/>
            <person name="Hofmann A."/>
            <person name="Sternberg P.W."/>
            <person name="Jex A.R."/>
            <person name="Gasser R.B."/>
        </authorList>
    </citation>
    <scope>NUCLEOTIDE SEQUENCE [LARGE SCALE GENOMIC DNA]</scope>
    <source>
        <strain evidence="11">PN_DK_2014</strain>
    </source>
</reference>
<evidence type="ECO:0000256" key="7">
    <source>
        <dbReference type="RuleBase" id="RU003756"/>
    </source>
</evidence>
<dbReference type="InterPro" id="IPR036187">
    <property type="entry name" value="DNA_mismatch_repair_MutS_sf"/>
</dbReference>
<feature type="region of interest" description="Disordered" evidence="8">
    <location>
        <begin position="1"/>
        <end position="162"/>
    </location>
</feature>
<dbReference type="FunFam" id="3.40.1170.10:FF:000002">
    <property type="entry name" value="DNA mismatch repair protein"/>
    <property type="match status" value="1"/>
</dbReference>
<dbReference type="Pfam" id="PF05192">
    <property type="entry name" value="MutS_III"/>
    <property type="match status" value="1"/>
</dbReference>
<feature type="compositionally biased region" description="Polar residues" evidence="8">
    <location>
        <begin position="26"/>
        <end position="35"/>
    </location>
</feature>
<keyword evidence="4 6" id="KW-0067">ATP-binding</keyword>
<keyword evidence="2 6" id="KW-0547">Nucleotide-binding</keyword>
<comment type="similarity">
    <text evidence="1 6 7">Belongs to the DNA mismatch repair MutS family.</text>
</comment>
<evidence type="ECO:0000256" key="5">
    <source>
        <dbReference type="ARBA" id="ARBA00023125"/>
    </source>
</evidence>
<dbReference type="InterPro" id="IPR007696">
    <property type="entry name" value="DNA_mismatch_repair_MutS_core"/>
</dbReference>
<feature type="compositionally biased region" description="Polar residues" evidence="8">
    <location>
        <begin position="146"/>
        <end position="160"/>
    </location>
</feature>